<dbReference type="PANTHER" id="PTHR24348:SF18">
    <property type="entry name" value="SERINE_THREONINE-PROTEIN KINASE ULK2"/>
    <property type="match status" value="1"/>
</dbReference>
<evidence type="ECO:0000313" key="12">
    <source>
        <dbReference type="Ensembl" id="ENSOTSP00005089794.1"/>
    </source>
</evidence>
<dbReference type="GO" id="GO:0010508">
    <property type="term" value="P:positive regulation of autophagy"/>
    <property type="evidence" value="ECO:0007669"/>
    <property type="project" value="TreeGrafter"/>
</dbReference>
<dbReference type="GO" id="GO:0004674">
    <property type="term" value="F:protein serine/threonine kinase activity"/>
    <property type="evidence" value="ECO:0007669"/>
    <property type="project" value="UniProtKB-KW"/>
</dbReference>
<evidence type="ECO:0000256" key="3">
    <source>
        <dbReference type="ARBA" id="ARBA00022553"/>
    </source>
</evidence>
<dbReference type="PROSITE" id="PS00107">
    <property type="entry name" value="PROTEIN_KINASE_ATP"/>
    <property type="match status" value="1"/>
</dbReference>
<dbReference type="AlphaFoldDB" id="A0A8C8MHF7"/>
<dbReference type="PANTHER" id="PTHR24348">
    <property type="entry name" value="SERINE/THREONINE-PROTEIN KINASE UNC-51-RELATED"/>
    <property type="match status" value="1"/>
</dbReference>
<dbReference type="GO" id="GO:0048675">
    <property type="term" value="P:axon extension"/>
    <property type="evidence" value="ECO:0007669"/>
    <property type="project" value="TreeGrafter"/>
</dbReference>
<dbReference type="GO" id="GO:0042594">
    <property type="term" value="P:response to starvation"/>
    <property type="evidence" value="ECO:0007669"/>
    <property type="project" value="TreeGrafter"/>
</dbReference>
<feature type="binding site" evidence="9">
    <location>
        <position position="39"/>
    </location>
    <ligand>
        <name>ATP</name>
        <dbReference type="ChEBI" id="CHEBI:30616"/>
    </ligand>
</feature>
<keyword evidence="2" id="KW-0723">Serine/threonine-protein kinase</keyword>
<dbReference type="InterPro" id="IPR011009">
    <property type="entry name" value="Kinase-like_dom_sf"/>
</dbReference>
<evidence type="ECO:0000256" key="10">
    <source>
        <dbReference type="SAM" id="MobiDB-lite"/>
    </source>
</evidence>
<dbReference type="GO" id="GO:0005776">
    <property type="term" value="C:autophagosome"/>
    <property type="evidence" value="ECO:0007669"/>
    <property type="project" value="TreeGrafter"/>
</dbReference>
<evidence type="ECO:0000313" key="13">
    <source>
        <dbReference type="Proteomes" id="UP000694402"/>
    </source>
</evidence>
<keyword evidence="13" id="KW-1185">Reference proteome</keyword>
<feature type="compositionally biased region" description="Low complexity" evidence="10">
    <location>
        <begin position="291"/>
        <end position="305"/>
    </location>
</feature>
<reference evidence="12" key="2">
    <citation type="submission" date="2025-09" db="UniProtKB">
        <authorList>
            <consortium name="Ensembl"/>
        </authorList>
    </citation>
    <scope>IDENTIFICATION</scope>
</reference>
<proteinExistence type="predicted"/>
<dbReference type="GO" id="GO:0048671">
    <property type="term" value="P:negative regulation of collateral sprouting"/>
    <property type="evidence" value="ECO:0007669"/>
    <property type="project" value="TreeGrafter"/>
</dbReference>
<evidence type="ECO:0000256" key="4">
    <source>
        <dbReference type="ARBA" id="ARBA00022679"/>
    </source>
</evidence>
<evidence type="ECO:0000256" key="6">
    <source>
        <dbReference type="ARBA" id="ARBA00022777"/>
    </source>
</evidence>
<evidence type="ECO:0000256" key="7">
    <source>
        <dbReference type="ARBA" id="ARBA00022840"/>
    </source>
</evidence>
<keyword evidence="5 9" id="KW-0547">Nucleotide-binding</keyword>
<dbReference type="FunFam" id="1.10.510.10:FF:000128">
    <property type="entry name" value="serine/threonine-protein kinase ULK2 isoform X2"/>
    <property type="match status" value="1"/>
</dbReference>
<dbReference type="Gene3D" id="1.10.510.10">
    <property type="entry name" value="Transferase(Phosphotransferase) domain 1"/>
    <property type="match status" value="1"/>
</dbReference>
<dbReference type="Ensembl" id="ENSOTST00005097476.2">
    <property type="protein sequence ID" value="ENSOTSP00005089794.1"/>
    <property type="gene ID" value="ENSOTSG00005042162.2"/>
</dbReference>
<dbReference type="InterPro" id="IPR048941">
    <property type="entry name" value="ATG1-like_MIT2"/>
</dbReference>
<feature type="region of interest" description="Disordered" evidence="10">
    <location>
        <begin position="321"/>
        <end position="369"/>
    </location>
</feature>
<protein>
    <recommendedName>
        <fullName evidence="1">non-specific serine/threonine protein kinase</fullName>
        <ecNumber evidence="1">2.7.11.1</ecNumber>
    </recommendedName>
</protein>
<dbReference type="InterPro" id="IPR000719">
    <property type="entry name" value="Prot_kinase_dom"/>
</dbReference>
<dbReference type="InterPro" id="IPR045269">
    <property type="entry name" value="Atg1-like"/>
</dbReference>
<keyword evidence="8" id="KW-0072">Autophagy</keyword>
<feature type="compositionally biased region" description="Polar residues" evidence="10">
    <location>
        <begin position="342"/>
        <end position="353"/>
    </location>
</feature>
<dbReference type="GeneTree" id="ENSGT00940000157588"/>
<dbReference type="GO" id="GO:0034045">
    <property type="term" value="C:phagophore assembly site membrane"/>
    <property type="evidence" value="ECO:0007669"/>
    <property type="project" value="TreeGrafter"/>
</dbReference>
<dbReference type="Gene3D" id="3.30.200.20">
    <property type="entry name" value="Phosphorylase Kinase, domain 1"/>
    <property type="match status" value="1"/>
</dbReference>
<dbReference type="GO" id="GO:0034727">
    <property type="term" value="P:piecemeal microautophagy of the nucleus"/>
    <property type="evidence" value="ECO:0007669"/>
    <property type="project" value="TreeGrafter"/>
</dbReference>
<dbReference type="GO" id="GO:0000045">
    <property type="term" value="P:autophagosome assembly"/>
    <property type="evidence" value="ECO:0007669"/>
    <property type="project" value="TreeGrafter"/>
</dbReference>
<feature type="region of interest" description="Disordered" evidence="10">
    <location>
        <begin position="280"/>
        <end position="309"/>
    </location>
</feature>
<dbReference type="Pfam" id="PF00069">
    <property type="entry name" value="Pkinase"/>
    <property type="match status" value="1"/>
</dbReference>
<evidence type="ECO:0000256" key="2">
    <source>
        <dbReference type="ARBA" id="ARBA00022527"/>
    </source>
</evidence>
<keyword evidence="6" id="KW-0418">Kinase</keyword>
<dbReference type="GO" id="GO:0061709">
    <property type="term" value="P:reticulophagy"/>
    <property type="evidence" value="ECO:0007669"/>
    <property type="project" value="TreeGrafter"/>
</dbReference>
<keyword evidence="4" id="KW-0808">Transferase</keyword>
<dbReference type="EC" id="2.7.11.1" evidence="1"/>
<dbReference type="Pfam" id="PF21127">
    <property type="entry name" value="ATG1-like_MIT2"/>
    <property type="match status" value="1"/>
</dbReference>
<name>A0A8C8MHF7_ONCTS</name>
<evidence type="ECO:0000259" key="11">
    <source>
        <dbReference type="PROSITE" id="PS50011"/>
    </source>
</evidence>
<feature type="compositionally biased region" description="Polar residues" evidence="10">
    <location>
        <begin position="321"/>
        <end position="333"/>
    </location>
</feature>
<evidence type="ECO:0000256" key="5">
    <source>
        <dbReference type="ARBA" id="ARBA00022741"/>
    </source>
</evidence>
<reference evidence="12" key="1">
    <citation type="submission" date="2025-08" db="UniProtKB">
        <authorList>
            <consortium name="Ensembl"/>
        </authorList>
    </citation>
    <scope>IDENTIFICATION</scope>
</reference>
<evidence type="ECO:0000256" key="9">
    <source>
        <dbReference type="PROSITE-ProRule" id="PRU10141"/>
    </source>
</evidence>
<gene>
    <name evidence="12" type="primary">ULK2</name>
</gene>
<dbReference type="GO" id="GO:0000422">
    <property type="term" value="P:autophagy of mitochondrion"/>
    <property type="evidence" value="ECO:0007669"/>
    <property type="project" value="TreeGrafter"/>
</dbReference>
<organism evidence="12 13">
    <name type="scientific">Oncorhynchus tshawytscha</name>
    <name type="common">Chinook salmon</name>
    <name type="synonym">Salmo tshawytscha</name>
    <dbReference type="NCBI Taxonomy" id="74940"/>
    <lineage>
        <taxon>Eukaryota</taxon>
        <taxon>Metazoa</taxon>
        <taxon>Chordata</taxon>
        <taxon>Craniata</taxon>
        <taxon>Vertebrata</taxon>
        <taxon>Euteleostomi</taxon>
        <taxon>Actinopterygii</taxon>
        <taxon>Neopterygii</taxon>
        <taxon>Teleostei</taxon>
        <taxon>Protacanthopterygii</taxon>
        <taxon>Salmoniformes</taxon>
        <taxon>Salmonidae</taxon>
        <taxon>Salmoninae</taxon>
        <taxon>Oncorhynchus</taxon>
    </lineage>
</organism>
<keyword evidence="3" id="KW-0597">Phosphoprotein</keyword>
<evidence type="ECO:0000256" key="8">
    <source>
        <dbReference type="ARBA" id="ARBA00023006"/>
    </source>
</evidence>
<feature type="compositionally biased region" description="Polar residues" evidence="10">
    <location>
        <begin position="428"/>
        <end position="439"/>
    </location>
</feature>
<dbReference type="GO" id="GO:0005524">
    <property type="term" value="F:ATP binding"/>
    <property type="evidence" value="ECO:0007669"/>
    <property type="project" value="UniProtKB-UniRule"/>
</dbReference>
<dbReference type="Pfam" id="PF12063">
    <property type="entry name" value="ATG1-like_MIT1"/>
    <property type="match status" value="1"/>
</dbReference>
<dbReference type="GO" id="GO:0005829">
    <property type="term" value="C:cytosol"/>
    <property type="evidence" value="ECO:0007669"/>
    <property type="project" value="TreeGrafter"/>
</dbReference>
<dbReference type="InterPro" id="IPR017441">
    <property type="entry name" value="Protein_kinase_ATP_BS"/>
</dbReference>
<sequence length="870" mass="95162">METVGDFEYSRKDLVGHGAFAVVFKGRHRKKTDWEVAVKSITKKNLSKSQILLGKEIKILKVRKWFCLSCSSPQYCNGGDLADYLQAKGTLREDTLRVFLQQIAAAMRILNSKGIIHRDLKPQNILLSYTSRKRSSIHGIRIKIADFGFARYLQSNMMAATLCGSPMYMAPEVIMSQNYDAKADMWSIGTVVYQCLVGKPPFQANSPQDLRMFYEKNKSLLPIIPRETSPPLGNLLLGLLQRNQKDRMDFDAFFSHPFLDPVSAIKKYMQTLPEDCLSSPPLGPPNYLQLSKESGGSTSSKNSSSDTDDFVLVPHLSTESCESGTVRRSNTSPMGFPKVGSGSASSADCSPQMTGRRLSIGSSRPYSPSPLVGTIPEQLGHCCCGHTKETRRGSPVPSSQLLGARLQSAPTLTEVYQTRQKLHKQLSDPIQPSTSNYPPSHSPHLGRPGNLGTSPTKHLGSSPRSSDWLTKSPLPTIIGSPTKPISAPFKIPKTQASCNLMALADSPTTTKTLVDARDICAHHCTPYPSGRQSAPEASRTTFGRSVSTGRLSEQPIRITLGGQPYQGSTDSLNTERPMDTVGSNSSAGSLCSTSGRVYVGSPPGMAIGTPPQGGAEAGPSSLRYVPYGTSPPSLDGFITFEAPELPEETLMEREHTDTLMHLRMMLSFTDCVLDIAAVRAGGADLGISAASLYPPQESVVVDQISQLSKEWGQVEQLVLYMKAAQLLASSLHLAKAQIKSAKLNPSSAVKQVVKSLNERYKSCISLCRRLTDKLNHFFSDKQRFVDEINSVTAEKLIYNHAVETVQSAALDEMFQQTEDIAYRYNKAAMLLDGLSKILQDPADIENVAKCKYPPTDLNYRLDTSLFLPHH</sequence>
<dbReference type="FunFam" id="3.30.200.20:FF:000149">
    <property type="entry name" value="serine/threonine-protein kinase unc-51 isoform X1"/>
    <property type="match status" value="1"/>
</dbReference>
<dbReference type="SMART" id="SM00220">
    <property type="entry name" value="S_TKc"/>
    <property type="match status" value="1"/>
</dbReference>
<dbReference type="InterPro" id="IPR008271">
    <property type="entry name" value="Ser/Thr_kinase_AS"/>
</dbReference>
<feature type="region of interest" description="Disordered" evidence="10">
    <location>
        <begin position="420"/>
        <end position="488"/>
    </location>
</feature>
<dbReference type="InterPro" id="IPR022708">
    <property type="entry name" value="Atg1-like_tMIT"/>
</dbReference>
<accession>A0A8C8MHF7</accession>
<evidence type="ECO:0000256" key="1">
    <source>
        <dbReference type="ARBA" id="ARBA00012513"/>
    </source>
</evidence>
<dbReference type="PROSITE" id="PS00108">
    <property type="entry name" value="PROTEIN_KINASE_ST"/>
    <property type="match status" value="1"/>
</dbReference>
<keyword evidence="7 9" id="KW-0067">ATP-binding</keyword>
<dbReference type="SUPFAM" id="SSF56112">
    <property type="entry name" value="Protein kinase-like (PK-like)"/>
    <property type="match status" value="1"/>
</dbReference>
<dbReference type="Proteomes" id="UP000694402">
    <property type="component" value="Unassembled WGS sequence"/>
</dbReference>
<dbReference type="PROSITE" id="PS50011">
    <property type="entry name" value="PROTEIN_KINASE_DOM"/>
    <property type="match status" value="1"/>
</dbReference>
<feature type="domain" description="Protein kinase" evidence="11">
    <location>
        <begin position="9"/>
        <end position="259"/>
    </location>
</feature>